<protein>
    <submittedName>
        <fullName evidence="4">Cysteine hydrolase</fullName>
    </submittedName>
</protein>
<comment type="similarity">
    <text evidence="1">Belongs to the isochorismatase family.</text>
</comment>
<comment type="caution">
    <text evidence="4">The sequence shown here is derived from an EMBL/GenBank/DDBJ whole genome shotgun (WGS) entry which is preliminary data.</text>
</comment>
<keyword evidence="2 4" id="KW-0378">Hydrolase</keyword>
<dbReference type="PANTHER" id="PTHR43540">
    <property type="entry name" value="PEROXYUREIDOACRYLATE/UREIDOACRYLATE AMIDOHYDROLASE-RELATED"/>
    <property type="match status" value="1"/>
</dbReference>
<dbReference type="InterPro" id="IPR036380">
    <property type="entry name" value="Isochorismatase-like_sf"/>
</dbReference>
<dbReference type="CDD" id="cd00431">
    <property type="entry name" value="cysteine_hydrolases"/>
    <property type="match status" value="1"/>
</dbReference>
<proteinExistence type="inferred from homology"/>
<evidence type="ECO:0000313" key="5">
    <source>
        <dbReference type="Proteomes" id="UP000244184"/>
    </source>
</evidence>
<dbReference type="GO" id="GO:0016787">
    <property type="term" value="F:hydrolase activity"/>
    <property type="evidence" value="ECO:0007669"/>
    <property type="project" value="UniProtKB-KW"/>
</dbReference>
<dbReference type="AlphaFoldDB" id="A0A2T6FZL9"/>
<dbReference type="InterPro" id="IPR000868">
    <property type="entry name" value="Isochorismatase-like_dom"/>
</dbReference>
<dbReference type="Proteomes" id="UP000244184">
    <property type="component" value="Unassembled WGS sequence"/>
</dbReference>
<organism evidence="4 5">
    <name type="scientific">Paenibacillus elgii</name>
    <dbReference type="NCBI Taxonomy" id="189691"/>
    <lineage>
        <taxon>Bacteria</taxon>
        <taxon>Bacillati</taxon>
        <taxon>Bacillota</taxon>
        <taxon>Bacilli</taxon>
        <taxon>Bacillales</taxon>
        <taxon>Paenibacillaceae</taxon>
        <taxon>Paenibacillus</taxon>
    </lineage>
</organism>
<reference evidence="4 5" key="1">
    <citation type="submission" date="2018-03" db="EMBL/GenBank/DDBJ databases">
        <title>Genome sequence of Paenibacillus elgii strain AC13 an antimicrobial compound producing bacteria.</title>
        <authorList>
            <person name="Kurokawa A.S."/>
            <person name="Araujo J.F."/>
            <person name="Costa R.A."/>
            <person name="Ortega D.B."/>
            <person name="Pires A.S."/>
            <person name="Pappas G.J.Jr."/>
            <person name="Franco O.L."/>
            <person name="Barreto C."/>
            <person name="Magalhaes B.S."/>
            <person name="Kruger R.H."/>
        </authorList>
    </citation>
    <scope>NUCLEOTIDE SEQUENCE [LARGE SCALE GENOMIC DNA]</scope>
    <source>
        <strain evidence="4 5">AC13</strain>
    </source>
</reference>
<dbReference type="PANTHER" id="PTHR43540:SF16">
    <property type="entry name" value="ISOCHORISMATASE-LIKE DOMAIN-CONTAINING PROTEIN"/>
    <property type="match status" value="1"/>
</dbReference>
<dbReference type="Gene3D" id="3.40.50.850">
    <property type="entry name" value="Isochorismatase-like"/>
    <property type="match status" value="1"/>
</dbReference>
<evidence type="ECO:0000256" key="2">
    <source>
        <dbReference type="ARBA" id="ARBA00022801"/>
    </source>
</evidence>
<evidence type="ECO:0000256" key="1">
    <source>
        <dbReference type="ARBA" id="ARBA00006336"/>
    </source>
</evidence>
<evidence type="ECO:0000259" key="3">
    <source>
        <dbReference type="Pfam" id="PF00857"/>
    </source>
</evidence>
<dbReference type="Pfam" id="PF00857">
    <property type="entry name" value="Isochorismatase"/>
    <property type="match status" value="1"/>
</dbReference>
<feature type="domain" description="Isochorismatase-like" evidence="3">
    <location>
        <begin position="17"/>
        <end position="203"/>
    </location>
</feature>
<name>A0A2T6FZL9_9BACL</name>
<evidence type="ECO:0000313" key="4">
    <source>
        <dbReference type="EMBL" id="PUA37340.1"/>
    </source>
</evidence>
<dbReference type="EMBL" id="PYHP01000054">
    <property type="protein sequence ID" value="PUA37340.1"/>
    <property type="molecule type" value="Genomic_DNA"/>
</dbReference>
<sequence>MSTQQHPFHVSTGEKEALVFIEYQNEWLSKDGKIHHLIEDHQQFADSVESSKRLLEAARKSDIQIIHCGLFFDENHVELGNTTYGLRAGISTFKTFIKGTPGSRFGEAFTPEPGEFVVSGRTGASGFAGSNLDSFLRNQGIKKVYIAGYALHVCVESTLRHGHDLGYEMTVIEDATAAFTQEQRKHVLEHVVHHFGKSITVDQFIEKHKI</sequence>
<accession>A0A2T6FZL9</accession>
<dbReference type="InterPro" id="IPR050272">
    <property type="entry name" value="Isochorismatase-like_hydrls"/>
</dbReference>
<dbReference type="RefSeq" id="WP_108533020.1">
    <property type="nucleotide sequence ID" value="NZ_PYHP01000054.1"/>
</dbReference>
<dbReference type="SUPFAM" id="SSF52499">
    <property type="entry name" value="Isochorismatase-like hydrolases"/>
    <property type="match status" value="1"/>
</dbReference>
<gene>
    <name evidence="4" type="ORF">C8Z91_20760</name>
</gene>